<dbReference type="EC" id="3.6.4.13" evidence="1"/>
<dbReference type="SMART" id="SM00487">
    <property type="entry name" value="DEXDc"/>
    <property type="match status" value="1"/>
</dbReference>
<dbReference type="Pfam" id="PF07717">
    <property type="entry name" value="OB_NTP_bind"/>
    <property type="match status" value="1"/>
</dbReference>
<dbReference type="Proteomes" id="UP000016922">
    <property type="component" value="Unassembled WGS sequence"/>
</dbReference>
<keyword evidence="11" id="KW-1185">Reference proteome</keyword>
<feature type="compositionally biased region" description="Basic and acidic residues" evidence="7">
    <location>
        <begin position="19"/>
        <end position="33"/>
    </location>
</feature>
<dbReference type="Gene3D" id="3.40.50.300">
    <property type="entry name" value="P-loop containing nucleotide triphosphate hydrolases"/>
    <property type="match status" value="2"/>
</dbReference>
<dbReference type="GO" id="GO:0003724">
    <property type="term" value="F:RNA helicase activity"/>
    <property type="evidence" value="ECO:0007669"/>
    <property type="project" value="UniProtKB-EC"/>
</dbReference>
<feature type="compositionally biased region" description="Basic and acidic residues" evidence="7">
    <location>
        <begin position="72"/>
        <end position="87"/>
    </location>
</feature>
<evidence type="ECO:0000256" key="4">
    <source>
        <dbReference type="ARBA" id="ARBA00022806"/>
    </source>
</evidence>
<dbReference type="Pfam" id="PF21010">
    <property type="entry name" value="HA2_C"/>
    <property type="match status" value="1"/>
</dbReference>
<evidence type="ECO:0000259" key="9">
    <source>
        <dbReference type="PROSITE" id="PS51194"/>
    </source>
</evidence>
<dbReference type="PROSITE" id="PS51194">
    <property type="entry name" value="HELICASE_CTER"/>
    <property type="match status" value="1"/>
</dbReference>
<feature type="domain" description="Helicase ATP-binding" evidence="8">
    <location>
        <begin position="158"/>
        <end position="353"/>
    </location>
</feature>
<dbReference type="GO" id="GO:0003725">
    <property type="term" value="F:double-stranded RNA binding"/>
    <property type="evidence" value="ECO:0007669"/>
    <property type="project" value="TreeGrafter"/>
</dbReference>
<sequence length="941" mass="104891">MPEKVYKKFGEEATSAESQKPDIKVEEKQRPSEKSSGLNGTALANGLKRSQDGNPKQSRTSSPQNSTSQINKPEKRKEHADHDDNGRARKSPKLNGVENKRMQEQTGSRPQFENKSNSHVGDRPQYQGPSRKDLERNAAVLDKTRRKLPVWLKKMDIRWGLRHHDILLLNGETGSGKSTQVPQFLYTEPWCVRQPVVIEKEDGRKEEAKVGGMIAITQPRRIAAITLAQRVAAEMGQPLNKASIKKEPGTVGYSVRFDSMVPKDAKIKFVTEGILLQEMLSDPHLTRYSAVIVDEVHERSMDVDLILGFLRNIVHGDLKGRGGVPLKVIIMSATLDKGGIEAFFAKPGTQPGYVLGHSYGKVLATDLPEDAVKENTEEKFNPKPPHMKKQIGNAKRTTNGKPEKMDDSRRSSLDSEYSSWSGFSETAEDTSKITNEDKISNVAKHTMTNGVDTKADVGTPLDQAGISRGVVSPNGVAYEYIRGRQHEVQTLCEVQPVQDYQHAMLQTILQLHTSEPLPGDVLAFLTGQDEIESLQVELEKYSAMLTANVPKMEVKPLHGSLSPEAQQDAFVKVQKKFTRKVVLATNIAETSLTVAGVRYVVDCGKAKVKQYRPHLGMESLLIKPISKVSAIQRAGRAGREAKGKCIRIYTNAEYLKMDQDELPEIMRCNVIEAVLKMKARGVEDVLTFPLMDSPDVMYMEKALNHLYAMDALDENGSLTKVGKQMAKFPLPATHGRVLIAAADSSADCLLEVIDILACLNTDNEIFLQPKSEEQNETMNENRSDIYRREGDLITLLTTMQRYAAENTNRNDWCQKHLVSVRAMKLACTIRKQLRQICLNEKLLSEQPPADPQPFEPITPDKASVVMKTFLKAFIKETAILGPDGSYKTTAGKESIHIHPSSVLYGKKLEAIMFLQHVFTTKNYAKKVSAIQADWIAEQYGL</sequence>
<dbReference type="GeneID" id="19461739"/>
<dbReference type="CDD" id="cd18791">
    <property type="entry name" value="SF2_C_RHA"/>
    <property type="match status" value="1"/>
</dbReference>
<feature type="compositionally biased region" description="Basic and acidic residues" evidence="7">
    <location>
        <begin position="1"/>
        <end position="11"/>
    </location>
</feature>
<evidence type="ECO:0000313" key="11">
    <source>
        <dbReference type="Proteomes" id="UP000016922"/>
    </source>
</evidence>
<evidence type="ECO:0000313" key="10">
    <source>
        <dbReference type="EMBL" id="EPE26769.1"/>
    </source>
</evidence>
<feature type="compositionally biased region" description="Polar residues" evidence="7">
    <location>
        <begin position="52"/>
        <end position="71"/>
    </location>
</feature>
<evidence type="ECO:0000256" key="3">
    <source>
        <dbReference type="ARBA" id="ARBA00022801"/>
    </source>
</evidence>
<dbReference type="OrthoDB" id="10253254at2759"/>
<dbReference type="Pfam" id="PF00271">
    <property type="entry name" value="Helicase_C"/>
    <property type="match status" value="1"/>
</dbReference>
<protein>
    <recommendedName>
        <fullName evidence="1">RNA helicase</fullName>
        <ecNumber evidence="1">3.6.4.13</ecNumber>
    </recommendedName>
</protein>
<keyword evidence="5" id="KW-0067">ATP-binding</keyword>
<dbReference type="PANTHER" id="PTHR18934">
    <property type="entry name" value="ATP-DEPENDENT RNA HELICASE"/>
    <property type="match status" value="1"/>
</dbReference>
<dbReference type="InterPro" id="IPR011709">
    <property type="entry name" value="DEAD-box_helicase_OB_fold"/>
</dbReference>
<dbReference type="STRING" id="1116229.S3CNM8"/>
<dbReference type="InterPro" id="IPR014001">
    <property type="entry name" value="Helicase_ATP-bd"/>
</dbReference>
<feature type="compositionally biased region" description="Basic and acidic residues" evidence="7">
    <location>
        <begin position="401"/>
        <end position="413"/>
    </location>
</feature>
<dbReference type="GO" id="GO:0045943">
    <property type="term" value="P:positive regulation of transcription by RNA polymerase I"/>
    <property type="evidence" value="ECO:0007669"/>
    <property type="project" value="TreeGrafter"/>
</dbReference>
<dbReference type="FunFam" id="3.40.50.300:FF:000145">
    <property type="entry name" value="probable ATP-dependent RNA helicase DHX40"/>
    <property type="match status" value="1"/>
</dbReference>
<dbReference type="SMART" id="SM00847">
    <property type="entry name" value="HA2"/>
    <property type="match status" value="1"/>
</dbReference>
<feature type="region of interest" description="Disordered" evidence="7">
    <location>
        <begin position="1"/>
        <end position="138"/>
    </location>
</feature>
<evidence type="ECO:0000256" key="2">
    <source>
        <dbReference type="ARBA" id="ARBA00022741"/>
    </source>
</evidence>
<dbReference type="InterPro" id="IPR002464">
    <property type="entry name" value="DNA/RNA_helicase_DEAH_CS"/>
</dbReference>
<dbReference type="SUPFAM" id="SSF52540">
    <property type="entry name" value="P-loop containing nucleoside triphosphate hydrolases"/>
    <property type="match status" value="1"/>
</dbReference>
<dbReference type="InterPro" id="IPR027417">
    <property type="entry name" value="P-loop_NTPase"/>
</dbReference>
<dbReference type="GO" id="GO:1990904">
    <property type="term" value="C:ribonucleoprotein complex"/>
    <property type="evidence" value="ECO:0007669"/>
    <property type="project" value="UniProtKB-ARBA"/>
</dbReference>
<dbReference type="PROSITE" id="PS00690">
    <property type="entry name" value="DEAH_ATP_HELICASE"/>
    <property type="match status" value="1"/>
</dbReference>
<evidence type="ECO:0000256" key="5">
    <source>
        <dbReference type="ARBA" id="ARBA00022840"/>
    </source>
</evidence>
<dbReference type="AlphaFoldDB" id="S3CNM8"/>
<dbReference type="GO" id="GO:0005524">
    <property type="term" value="F:ATP binding"/>
    <property type="evidence" value="ECO:0007669"/>
    <property type="project" value="UniProtKB-KW"/>
</dbReference>
<dbReference type="GO" id="GO:0005730">
    <property type="term" value="C:nucleolus"/>
    <property type="evidence" value="ECO:0007669"/>
    <property type="project" value="TreeGrafter"/>
</dbReference>
<dbReference type="InterPro" id="IPR007502">
    <property type="entry name" value="Helicase-assoc_dom"/>
</dbReference>
<evidence type="ECO:0000259" key="8">
    <source>
        <dbReference type="PROSITE" id="PS51192"/>
    </source>
</evidence>
<organism evidence="10 11">
    <name type="scientific">Glarea lozoyensis (strain ATCC 20868 / MF5171)</name>
    <dbReference type="NCBI Taxonomy" id="1116229"/>
    <lineage>
        <taxon>Eukaryota</taxon>
        <taxon>Fungi</taxon>
        <taxon>Dikarya</taxon>
        <taxon>Ascomycota</taxon>
        <taxon>Pezizomycotina</taxon>
        <taxon>Leotiomycetes</taxon>
        <taxon>Helotiales</taxon>
        <taxon>Helotiaceae</taxon>
        <taxon>Glarea</taxon>
    </lineage>
</organism>
<keyword evidence="4" id="KW-0347">Helicase</keyword>
<dbReference type="RefSeq" id="XP_008085959.1">
    <property type="nucleotide sequence ID" value="XM_008087768.1"/>
</dbReference>
<accession>S3CNM8</accession>
<dbReference type="EMBL" id="KE145370">
    <property type="protein sequence ID" value="EPE26769.1"/>
    <property type="molecule type" value="Genomic_DNA"/>
</dbReference>
<dbReference type="PROSITE" id="PS51192">
    <property type="entry name" value="HELICASE_ATP_BIND_1"/>
    <property type="match status" value="1"/>
</dbReference>
<dbReference type="KEGG" id="glz:GLAREA_02683"/>
<proteinExistence type="predicted"/>
<dbReference type="SMART" id="SM00490">
    <property type="entry name" value="HELICc"/>
    <property type="match status" value="1"/>
</dbReference>
<dbReference type="CDD" id="cd17917">
    <property type="entry name" value="DEXHc_RHA-like"/>
    <property type="match status" value="1"/>
</dbReference>
<dbReference type="eggNOG" id="KOG0922">
    <property type="taxonomic scope" value="Eukaryota"/>
</dbReference>
<dbReference type="Gene3D" id="1.20.120.1080">
    <property type="match status" value="1"/>
</dbReference>
<evidence type="ECO:0000256" key="7">
    <source>
        <dbReference type="SAM" id="MobiDB-lite"/>
    </source>
</evidence>
<dbReference type="InterPro" id="IPR001650">
    <property type="entry name" value="Helicase_C-like"/>
</dbReference>
<comment type="catalytic activity">
    <reaction evidence="6">
        <text>ATP + H2O = ADP + phosphate + H(+)</text>
        <dbReference type="Rhea" id="RHEA:13065"/>
        <dbReference type="ChEBI" id="CHEBI:15377"/>
        <dbReference type="ChEBI" id="CHEBI:15378"/>
        <dbReference type="ChEBI" id="CHEBI:30616"/>
        <dbReference type="ChEBI" id="CHEBI:43474"/>
        <dbReference type="ChEBI" id="CHEBI:456216"/>
        <dbReference type="EC" id="3.6.4.13"/>
    </reaction>
</comment>
<keyword evidence="3 10" id="KW-0378">Hydrolase</keyword>
<evidence type="ECO:0000256" key="6">
    <source>
        <dbReference type="ARBA" id="ARBA00047984"/>
    </source>
</evidence>
<name>S3CNM8_GLAL2</name>
<keyword evidence="2" id="KW-0547">Nucleotide-binding</keyword>
<evidence type="ECO:0000256" key="1">
    <source>
        <dbReference type="ARBA" id="ARBA00012552"/>
    </source>
</evidence>
<dbReference type="HOGENOM" id="CLU_001832_5_11_1"/>
<reference evidence="10 11" key="1">
    <citation type="journal article" date="2013" name="BMC Genomics">
        <title>Genomics-driven discovery of the pneumocandin biosynthetic gene cluster in the fungus Glarea lozoyensis.</title>
        <authorList>
            <person name="Chen L."/>
            <person name="Yue Q."/>
            <person name="Zhang X."/>
            <person name="Xiang M."/>
            <person name="Wang C."/>
            <person name="Li S."/>
            <person name="Che Y."/>
            <person name="Ortiz-Lopez F.J."/>
            <person name="Bills G.F."/>
            <person name="Liu X."/>
            <person name="An Z."/>
        </authorList>
    </citation>
    <scope>NUCLEOTIDE SEQUENCE [LARGE SCALE GENOMIC DNA]</scope>
    <source>
        <strain evidence="11">ATCC 20868 / MF5171</strain>
    </source>
</reference>
<dbReference type="PANTHER" id="PTHR18934:SF118">
    <property type="entry name" value="ATP-DEPENDENT RNA HELICASE DHX33"/>
    <property type="match status" value="1"/>
</dbReference>
<feature type="domain" description="Helicase C-terminal" evidence="9">
    <location>
        <begin position="507"/>
        <end position="681"/>
    </location>
</feature>
<gene>
    <name evidence="10" type="ORF">GLAREA_02683</name>
</gene>
<dbReference type="Pfam" id="PF04408">
    <property type="entry name" value="WHD_HA2"/>
    <property type="match status" value="1"/>
</dbReference>
<dbReference type="InterPro" id="IPR048333">
    <property type="entry name" value="HA2_WH"/>
</dbReference>
<feature type="region of interest" description="Disordered" evidence="7">
    <location>
        <begin position="375"/>
        <end position="432"/>
    </location>
</feature>
<dbReference type="OMA" id="RFANFFA"/>
<dbReference type="GO" id="GO:0016787">
    <property type="term" value="F:hydrolase activity"/>
    <property type="evidence" value="ECO:0007669"/>
    <property type="project" value="UniProtKB-KW"/>
</dbReference>
<feature type="compositionally biased region" description="Polar residues" evidence="7">
    <location>
        <begin position="104"/>
        <end position="119"/>
    </location>
</feature>